<dbReference type="InterPro" id="IPR046335">
    <property type="entry name" value="LacI/GalR-like_sensor"/>
</dbReference>
<dbReference type="SMART" id="SM00354">
    <property type="entry name" value="HTH_LACI"/>
    <property type="match status" value="1"/>
</dbReference>
<dbReference type="CDD" id="cd01392">
    <property type="entry name" value="HTH_LacI"/>
    <property type="match status" value="1"/>
</dbReference>
<accession>A0ABW0GNE2</accession>
<evidence type="ECO:0000259" key="5">
    <source>
        <dbReference type="PROSITE" id="PS50932"/>
    </source>
</evidence>
<dbReference type="PROSITE" id="PS00356">
    <property type="entry name" value="HTH_LACI_1"/>
    <property type="match status" value="1"/>
</dbReference>
<dbReference type="PANTHER" id="PTHR30146">
    <property type="entry name" value="LACI-RELATED TRANSCRIPTIONAL REPRESSOR"/>
    <property type="match status" value="1"/>
</dbReference>
<dbReference type="Pfam" id="PF00356">
    <property type="entry name" value="LacI"/>
    <property type="match status" value="1"/>
</dbReference>
<reference evidence="7" key="1">
    <citation type="journal article" date="2019" name="Int. J. Syst. Evol. Microbiol.">
        <title>The Global Catalogue of Microorganisms (GCM) 10K type strain sequencing project: providing services to taxonomists for standard genome sequencing and annotation.</title>
        <authorList>
            <consortium name="The Broad Institute Genomics Platform"/>
            <consortium name="The Broad Institute Genome Sequencing Center for Infectious Disease"/>
            <person name="Wu L."/>
            <person name="Ma J."/>
        </authorList>
    </citation>
    <scope>NUCLEOTIDE SEQUENCE [LARGE SCALE GENOMIC DNA]</scope>
    <source>
        <strain evidence="7">CCUG 43114</strain>
    </source>
</reference>
<dbReference type="InterPro" id="IPR000843">
    <property type="entry name" value="HTH_LacI"/>
</dbReference>
<feature type="domain" description="HTH lacI-type" evidence="5">
    <location>
        <begin position="18"/>
        <end position="72"/>
    </location>
</feature>
<evidence type="ECO:0000313" key="6">
    <source>
        <dbReference type="EMBL" id="MFC5381429.1"/>
    </source>
</evidence>
<sequence>MTTAPGAPAGRRGGRRAPVMHDVARLAGVSHQTVSRVLNGSPGVRQATRERVEAAIAELDYRPNAAARALVTDRSAAVGVVVADTTLFGPASILLAVEQSVRRRGREVNVASLPDLDVASVADAFAYLEELRVGGVVVVAPQRTAADVMLALPEGTPVVAVDGGLVADLPIVCVDQALGAALVTEHLLDLGHETVHHVAGPPDWLEAEERVAGWRATLSDSGRGVPEPVGGGWTAADGYAAGQLLARDPDVTAVFAANDPTALGVVRALQEAGRRVPDDVSVAGFDDVPEAPFYGPALTSVRQNFPELGELAVATLLDLVAGAEVPRGRVPERTVTPSLAVRSSTAPPPTTRRTS</sequence>
<dbReference type="InterPro" id="IPR028082">
    <property type="entry name" value="Peripla_BP_I"/>
</dbReference>
<dbReference type="SUPFAM" id="SSF47413">
    <property type="entry name" value="lambda repressor-like DNA-binding domains"/>
    <property type="match status" value="1"/>
</dbReference>
<protein>
    <submittedName>
        <fullName evidence="6">LacI family DNA-binding transcriptional regulator</fullName>
    </submittedName>
</protein>
<name>A0ABW0GNE2_9MICO</name>
<dbReference type="PROSITE" id="PS50932">
    <property type="entry name" value="HTH_LACI_2"/>
    <property type="match status" value="1"/>
</dbReference>
<dbReference type="GO" id="GO:0003677">
    <property type="term" value="F:DNA binding"/>
    <property type="evidence" value="ECO:0007669"/>
    <property type="project" value="UniProtKB-KW"/>
</dbReference>
<keyword evidence="3" id="KW-0804">Transcription</keyword>
<dbReference type="CDD" id="cd01574">
    <property type="entry name" value="PBP1_LacI"/>
    <property type="match status" value="1"/>
</dbReference>
<dbReference type="Pfam" id="PF13377">
    <property type="entry name" value="Peripla_BP_3"/>
    <property type="match status" value="1"/>
</dbReference>
<dbReference type="Proteomes" id="UP001596122">
    <property type="component" value="Unassembled WGS sequence"/>
</dbReference>
<dbReference type="Gene3D" id="1.10.260.40">
    <property type="entry name" value="lambda repressor-like DNA-binding domains"/>
    <property type="match status" value="1"/>
</dbReference>
<comment type="caution">
    <text evidence="6">The sequence shown here is derived from an EMBL/GenBank/DDBJ whole genome shotgun (WGS) entry which is preliminary data.</text>
</comment>
<evidence type="ECO:0000256" key="2">
    <source>
        <dbReference type="ARBA" id="ARBA00023125"/>
    </source>
</evidence>
<feature type="region of interest" description="Disordered" evidence="4">
    <location>
        <begin position="331"/>
        <end position="355"/>
    </location>
</feature>
<keyword evidence="7" id="KW-1185">Reference proteome</keyword>
<feature type="compositionally biased region" description="Pro residues" evidence="4">
    <location>
        <begin position="346"/>
        <end position="355"/>
    </location>
</feature>
<keyword evidence="2 6" id="KW-0238">DNA-binding</keyword>
<proteinExistence type="predicted"/>
<dbReference type="PANTHER" id="PTHR30146:SF109">
    <property type="entry name" value="HTH-TYPE TRANSCRIPTIONAL REGULATOR GALS"/>
    <property type="match status" value="1"/>
</dbReference>
<evidence type="ECO:0000313" key="7">
    <source>
        <dbReference type="Proteomes" id="UP001596122"/>
    </source>
</evidence>
<evidence type="ECO:0000256" key="3">
    <source>
        <dbReference type="ARBA" id="ARBA00023163"/>
    </source>
</evidence>
<dbReference type="RefSeq" id="WP_340269315.1">
    <property type="nucleotide sequence ID" value="NZ_JBBEOG010000004.1"/>
</dbReference>
<dbReference type="EMBL" id="JBHSLD010000009">
    <property type="protein sequence ID" value="MFC5381429.1"/>
    <property type="molecule type" value="Genomic_DNA"/>
</dbReference>
<organism evidence="6 7">
    <name type="scientific">Aquipuribacter nitratireducens</name>
    <dbReference type="NCBI Taxonomy" id="650104"/>
    <lineage>
        <taxon>Bacteria</taxon>
        <taxon>Bacillati</taxon>
        <taxon>Actinomycetota</taxon>
        <taxon>Actinomycetes</taxon>
        <taxon>Micrococcales</taxon>
        <taxon>Intrasporangiaceae</taxon>
        <taxon>Aquipuribacter</taxon>
    </lineage>
</organism>
<dbReference type="InterPro" id="IPR010982">
    <property type="entry name" value="Lambda_DNA-bd_dom_sf"/>
</dbReference>
<evidence type="ECO:0000256" key="1">
    <source>
        <dbReference type="ARBA" id="ARBA00023015"/>
    </source>
</evidence>
<gene>
    <name evidence="6" type="ORF">ACFPJ6_11550</name>
</gene>
<evidence type="ECO:0000256" key="4">
    <source>
        <dbReference type="SAM" id="MobiDB-lite"/>
    </source>
</evidence>
<dbReference type="Gene3D" id="3.40.50.2300">
    <property type="match status" value="2"/>
</dbReference>
<dbReference type="SUPFAM" id="SSF53822">
    <property type="entry name" value="Periplasmic binding protein-like I"/>
    <property type="match status" value="1"/>
</dbReference>
<keyword evidence="1" id="KW-0805">Transcription regulation</keyword>